<organism evidence="1 2">
    <name type="scientific">Aspergillus brasiliensis (strain CBS 101740 / IMI 381727 / IBT 21946)</name>
    <dbReference type="NCBI Taxonomy" id="767769"/>
    <lineage>
        <taxon>Eukaryota</taxon>
        <taxon>Fungi</taxon>
        <taxon>Dikarya</taxon>
        <taxon>Ascomycota</taxon>
        <taxon>Pezizomycotina</taxon>
        <taxon>Eurotiomycetes</taxon>
        <taxon>Eurotiomycetidae</taxon>
        <taxon>Eurotiales</taxon>
        <taxon>Aspergillaceae</taxon>
        <taxon>Aspergillus</taxon>
        <taxon>Aspergillus subgen. Circumdati</taxon>
    </lineage>
</organism>
<evidence type="ECO:0000313" key="2">
    <source>
        <dbReference type="Proteomes" id="UP000184499"/>
    </source>
</evidence>
<name>A0A1L9UTR4_ASPBC</name>
<gene>
    <name evidence="1" type="ORF">ASPBRDRAFT_52962</name>
</gene>
<dbReference type="VEuPathDB" id="FungiDB:ASPBRDRAFT_52962"/>
<proteinExistence type="predicted"/>
<dbReference type="EMBL" id="KV878681">
    <property type="protein sequence ID" value="OJJ74990.1"/>
    <property type="molecule type" value="Genomic_DNA"/>
</dbReference>
<dbReference type="Proteomes" id="UP000184499">
    <property type="component" value="Unassembled WGS sequence"/>
</dbReference>
<accession>A0A1L9UTR4</accession>
<sequence length="140" mass="15310">MNRGDGTAVPSLWCRGIQIEYSGPDSRLRTIPMSIPTLPGMRQSQKIPNLQRTLAALHQSLPPLKRFMFWRGGVGACPRSRYTLTPLCNHLGGALCHFSASCSNRQSTSLSPALFVSVSFSLLPFLPSIRISNSEVARPA</sequence>
<keyword evidence="2" id="KW-1185">Reference proteome</keyword>
<dbReference type="GeneID" id="93579467"/>
<reference evidence="2" key="1">
    <citation type="journal article" date="2017" name="Genome Biol.">
        <title>Comparative genomics reveals high biological diversity and specific adaptations in the industrially and medically important fungal genus Aspergillus.</title>
        <authorList>
            <person name="de Vries R.P."/>
            <person name="Riley R."/>
            <person name="Wiebenga A."/>
            <person name="Aguilar-Osorio G."/>
            <person name="Amillis S."/>
            <person name="Uchima C.A."/>
            <person name="Anderluh G."/>
            <person name="Asadollahi M."/>
            <person name="Askin M."/>
            <person name="Barry K."/>
            <person name="Battaglia E."/>
            <person name="Bayram O."/>
            <person name="Benocci T."/>
            <person name="Braus-Stromeyer S.A."/>
            <person name="Caldana C."/>
            <person name="Canovas D."/>
            <person name="Cerqueira G.C."/>
            <person name="Chen F."/>
            <person name="Chen W."/>
            <person name="Choi C."/>
            <person name="Clum A."/>
            <person name="Dos Santos R.A."/>
            <person name="Damasio A.R."/>
            <person name="Diallinas G."/>
            <person name="Emri T."/>
            <person name="Fekete E."/>
            <person name="Flipphi M."/>
            <person name="Freyberg S."/>
            <person name="Gallo A."/>
            <person name="Gournas C."/>
            <person name="Habgood R."/>
            <person name="Hainaut M."/>
            <person name="Harispe M.L."/>
            <person name="Henrissat B."/>
            <person name="Hilden K.S."/>
            <person name="Hope R."/>
            <person name="Hossain A."/>
            <person name="Karabika E."/>
            <person name="Karaffa L."/>
            <person name="Karanyi Z."/>
            <person name="Krasevec N."/>
            <person name="Kuo A."/>
            <person name="Kusch H."/>
            <person name="LaButti K."/>
            <person name="Lagendijk E.L."/>
            <person name="Lapidus A."/>
            <person name="Levasseur A."/>
            <person name="Lindquist E."/>
            <person name="Lipzen A."/>
            <person name="Logrieco A.F."/>
            <person name="MacCabe A."/>
            <person name="Maekelae M.R."/>
            <person name="Malavazi I."/>
            <person name="Melin P."/>
            <person name="Meyer V."/>
            <person name="Mielnichuk N."/>
            <person name="Miskei M."/>
            <person name="Molnar A.P."/>
            <person name="Mule G."/>
            <person name="Ngan C.Y."/>
            <person name="Orejas M."/>
            <person name="Orosz E."/>
            <person name="Ouedraogo J.P."/>
            <person name="Overkamp K.M."/>
            <person name="Park H.-S."/>
            <person name="Perrone G."/>
            <person name="Piumi F."/>
            <person name="Punt P.J."/>
            <person name="Ram A.F."/>
            <person name="Ramon A."/>
            <person name="Rauscher S."/>
            <person name="Record E."/>
            <person name="Riano-Pachon D.M."/>
            <person name="Robert V."/>
            <person name="Roehrig J."/>
            <person name="Ruller R."/>
            <person name="Salamov A."/>
            <person name="Salih N.S."/>
            <person name="Samson R.A."/>
            <person name="Sandor E."/>
            <person name="Sanguinetti M."/>
            <person name="Schuetze T."/>
            <person name="Sepcic K."/>
            <person name="Shelest E."/>
            <person name="Sherlock G."/>
            <person name="Sophianopoulou V."/>
            <person name="Squina F.M."/>
            <person name="Sun H."/>
            <person name="Susca A."/>
            <person name="Todd R.B."/>
            <person name="Tsang A."/>
            <person name="Unkles S.E."/>
            <person name="van de Wiele N."/>
            <person name="van Rossen-Uffink D."/>
            <person name="Oliveira J.V."/>
            <person name="Vesth T.C."/>
            <person name="Visser J."/>
            <person name="Yu J.-H."/>
            <person name="Zhou M."/>
            <person name="Andersen M.R."/>
            <person name="Archer D.B."/>
            <person name="Baker S.E."/>
            <person name="Benoit I."/>
            <person name="Brakhage A.A."/>
            <person name="Braus G.H."/>
            <person name="Fischer R."/>
            <person name="Frisvad J.C."/>
            <person name="Goldman G.H."/>
            <person name="Houbraken J."/>
            <person name="Oakley B."/>
            <person name="Pocsi I."/>
            <person name="Scazzocchio C."/>
            <person name="Seiboth B."/>
            <person name="vanKuyk P.A."/>
            <person name="Wortman J."/>
            <person name="Dyer P.S."/>
            <person name="Grigoriev I.V."/>
        </authorList>
    </citation>
    <scope>NUCLEOTIDE SEQUENCE [LARGE SCALE GENOMIC DNA]</scope>
    <source>
        <strain evidence="2">CBS 101740 / IMI 381727 / IBT 21946</strain>
    </source>
</reference>
<evidence type="ECO:0000313" key="1">
    <source>
        <dbReference type="EMBL" id="OJJ74990.1"/>
    </source>
</evidence>
<protein>
    <submittedName>
        <fullName evidence="1">Uncharacterized protein</fullName>
    </submittedName>
</protein>
<dbReference type="AlphaFoldDB" id="A0A1L9UTR4"/>
<dbReference type="RefSeq" id="XP_067482238.1">
    <property type="nucleotide sequence ID" value="XM_067626979.1"/>
</dbReference>